<reference evidence="2" key="2">
    <citation type="journal article" date="2015" name="Data Brief">
        <title>Shoot transcriptome of the giant reed, Arundo donax.</title>
        <authorList>
            <person name="Barrero R.A."/>
            <person name="Guerrero F.D."/>
            <person name="Moolhuijzen P."/>
            <person name="Goolsby J.A."/>
            <person name="Tidwell J."/>
            <person name="Bellgard S.E."/>
            <person name="Bellgard M.I."/>
        </authorList>
    </citation>
    <scope>NUCLEOTIDE SEQUENCE</scope>
    <source>
        <tissue evidence="2">Shoot tissue taken approximately 20 cm above the soil surface</tissue>
    </source>
</reference>
<proteinExistence type="predicted"/>
<evidence type="ECO:0000313" key="2">
    <source>
        <dbReference type="EMBL" id="JAE25868.1"/>
    </source>
</evidence>
<feature type="region of interest" description="Disordered" evidence="1">
    <location>
        <begin position="1"/>
        <end position="56"/>
    </location>
</feature>
<protein>
    <submittedName>
        <fullName evidence="2">Uncharacterized protein</fullName>
    </submittedName>
</protein>
<reference evidence="2" key="1">
    <citation type="submission" date="2014-09" db="EMBL/GenBank/DDBJ databases">
        <authorList>
            <person name="Magalhaes I.L.F."/>
            <person name="Oliveira U."/>
            <person name="Santos F.R."/>
            <person name="Vidigal T.H.D.A."/>
            <person name="Brescovit A.D."/>
            <person name="Santos A.J."/>
        </authorList>
    </citation>
    <scope>NUCLEOTIDE SEQUENCE</scope>
    <source>
        <tissue evidence="2">Shoot tissue taken approximately 20 cm above the soil surface</tissue>
    </source>
</reference>
<feature type="compositionally biased region" description="Low complexity" evidence="1">
    <location>
        <begin position="36"/>
        <end position="50"/>
    </location>
</feature>
<accession>A0A0A9GZ42</accession>
<sequence length="56" mass="5671">MNPVAAAVAATQRSQARASSGEEASRAPRTWLVSNMEASSSPPASSMAAELPRNGG</sequence>
<dbReference type="EMBL" id="GBRH01172028">
    <property type="protein sequence ID" value="JAE25868.1"/>
    <property type="molecule type" value="Transcribed_RNA"/>
</dbReference>
<feature type="compositionally biased region" description="Low complexity" evidence="1">
    <location>
        <begin position="1"/>
        <end position="22"/>
    </location>
</feature>
<name>A0A0A9GZ42_ARUDO</name>
<organism evidence="2">
    <name type="scientific">Arundo donax</name>
    <name type="common">Giant reed</name>
    <name type="synonym">Donax arundinaceus</name>
    <dbReference type="NCBI Taxonomy" id="35708"/>
    <lineage>
        <taxon>Eukaryota</taxon>
        <taxon>Viridiplantae</taxon>
        <taxon>Streptophyta</taxon>
        <taxon>Embryophyta</taxon>
        <taxon>Tracheophyta</taxon>
        <taxon>Spermatophyta</taxon>
        <taxon>Magnoliopsida</taxon>
        <taxon>Liliopsida</taxon>
        <taxon>Poales</taxon>
        <taxon>Poaceae</taxon>
        <taxon>PACMAD clade</taxon>
        <taxon>Arundinoideae</taxon>
        <taxon>Arundineae</taxon>
        <taxon>Arundo</taxon>
    </lineage>
</organism>
<dbReference type="AlphaFoldDB" id="A0A0A9GZ42"/>
<evidence type="ECO:0000256" key="1">
    <source>
        <dbReference type="SAM" id="MobiDB-lite"/>
    </source>
</evidence>